<feature type="transmembrane region" description="Helical" evidence="8">
    <location>
        <begin position="102"/>
        <end position="123"/>
    </location>
</feature>
<keyword evidence="7 8" id="KW-0472">Membrane</keyword>
<sequence length="177" mass="18770">MIKRLSLVLAAQIKQRAPDHPGSIAVMAYSISFIINMMSVILLTLLAGIATGHIEDTITVLVAFALLRQASGGYHLKSGITCIAVSTALLSLLALTPNLSDGLLLAVNIVSIAIVAIFSPSQIEKQTRIPPRYFPLLKAISTIIVASNFFIGSSVLAVTFLAQAATLLMRGGVKNRE</sequence>
<dbReference type="GO" id="GO:0009372">
    <property type="term" value="P:quorum sensing"/>
    <property type="evidence" value="ECO:0007669"/>
    <property type="project" value="UniProtKB-KW"/>
</dbReference>
<keyword evidence="4 8" id="KW-0812">Transmembrane</keyword>
<evidence type="ECO:0000256" key="4">
    <source>
        <dbReference type="ARBA" id="ARBA00022692"/>
    </source>
</evidence>
<keyword evidence="10" id="KW-1185">Reference proteome</keyword>
<feature type="transmembrane region" description="Helical" evidence="8">
    <location>
        <begin position="143"/>
        <end position="168"/>
    </location>
</feature>
<evidence type="ECO:0000256" key="8">
    <source>
        <dbReference type="SAM" id="Phobius"/>
    </source>
</evidence>
<dbReference type="Proteomes" id="UP000558113">
    <property type="component" value="Unassembled WGS sequence"/>
</dbReference>
<dbReference type="GO" id="GO:0016020">
    <property type="term" value="C:membrane"/>
    <property type="evidence" value="ECO:0007669"/>
    <property type="project" value="InterPro"/>
</dbReference>
<comment type="caution">
    <text evidence="9">The sequence shown here is derived from an EMBL/GenBank/DDBJ whole genome shotgun (WGS) entry which is preliminary data.</text>
</comment>
<feature type="transmembrane region" description="Helical" evidence="8">
    <location>
        <begin position="21"/>
        <end position="54"/>
    </location>
</feature>
<evidence type="ECO:0000256" key="2">
    <source>
        <dbReference type="ARBA" id="ARBA00022654"/>
    </source>
</evidence>
<reference evidence="9 10" key="1">
    <citation type="submission" date="2020-01" db="EMBL/GenBank/DDBJ databases">
        <title>Paenibacillus soybeanensis sp. nov. isolated from the nodules of soybean (Glycine max(L.) Merr).</title>
        <authorList>
            <person name="Wang H."/>
        </authorList>
    </citation>
    <scope>NUCLEOTIDE SEQUENCE [LARGE SCALE GENOMIC DNA]</scope>
    <source>
        <strain evidence="9 10">DSM 23054</strain>
    </source>
</reference>
<evidence type="ECO:0000256" key="3">
    <source>
        <dbReference type="ARBA" id="ARBA00022670"/>
    </source>
</evidence>
<evidence type="ECO:0000256" key="6">
    <source>
        <dbReference type="ARBA" id="ARBA00022989"/>
    </source>
</evidence>
<evidence type="ECO:0000313" key="10">
    <source>
        <dbReference type="Proteomes" id="UP000558113"/>
    </source>
</evidence>
<dbReference type="GO" id="GO:0008233">
    <property type="term" value="F:peptidase activity"/>
    <property type="evidence" value="ECO:0007669"/>
    <property type="project" value="UniProtKB-KW"/>
</dbReference>
<evidence type="ECO:0000256" key="1">
    <source>
        <dbReference type="ARBA" id="ARBA00022475"/>
    </source>
</evidence>
<organism evidence="9 10">
    <name type="scientific">Paenibacillus sacheonensis</name>
    <dbReference type="NCBI Taxonomy" id="742054"/>
    <lineage>
        <taxon>Bacteria</taxon>
        <taxon>Bacillati</taxon>
        <taxon>Bacillota</taxon>
        <taxon>Bacilli</taxon>
        <taxon>Bacillales</taxon>
        <taxon>Paenibacillaceae</taxon>
        <taxon>Paenibacillus</taxon>
    </lineage>
</organism>
<evidence type="ECO:0000256" key="7">
    <source>
        <dbReference type="ARBA" id="ARBA00023136"/>
    </source>
</evidence>
<dbReference type="Pfam" id="PF04647">
    <property type="entry name" value="AgrB"/>
    <property type="match status" value="1"/>
</dbReference>
<dbReference type="GO" id="GO:0006508">
    <property type="term" value="P:proteolysis"/>
    <property type="evidence" value="ECO:0007669"/>
    <property type="project" value="UniProtKB-KW"/>
</dbReference>
<dbReference type="RefSeq" id="WP_161693992.1">
    <property type="nucleotide sequence ID" value="NZ_JAAAMU010000001.1"/>
</dbReference>
<protein>
    <submittedName>
        <fullName evidence="9">Accessory regulator AgrB</fullName>
    </submittedName>
</protein>
<accession>A0A7X4YK72</accession>
<feature type="transmembrane region" description="Helical" evidence="8">
    <location>
        <begin position="74"/>
        <end position="95"/>
    </location>
</feature>
<gene>
    <name evidence="9" type="ORF">GT003_02400</name>
</gene>
<evidence type="ECO:0000256" key="5">
    <source>
        <dbReference type="ARBA" id="ARBA00022801"/>
    </source>
</evidence>
<name>A0A7X4YK72_9BACL</name>
<dbReference type="AlphaFoldDB" id="A0A7X4YK72"/>
<dbReference type="EMBL" id="JAAAMU010000001">
    <property type="protein sequence ID" value="NBC67840.1"/>
    <property type="molecule type" value="Genomic_DNA"/>
</dbReference>
<keyword evidence="1" id="KW-1003">Cell membrane</keyword>
<keyword evidence="6 8" id="KW-1133">Transmembrane helix</keyword>
<dbReference type="OrthoDB" id="2666767at2"/>
<dbReference type="SMART" id="SM00793">
    <property type="entry name" value="AgrB"/>
    <property type="match status" value="1"/>
</dbReference>
<keyword evidence="5" id="KW-0378">Hydrolase</keyword>
<keyword evidence="2" id="KW-0673">Quorum sensing</keyword>
<dbReference type="InterPro" id="IPR006741">
    <property type="entry name" value="AgrB"/>
</dbReference>
<keyword evidence="3" id="KW-0645">Protease</keyword>
<proteinExistence type="predicted"/>
<evidence type="ECO:0000313" key="9">
    <source>
        <dbReference type="EMBL" id="NBC67840.1"/>
    </source>
</evidence>